<keyword evidence="23" id="KW-1185">Reference proteome</keyword>
<protein>
    <recommendedName>
        <fullName evidence="6 20">Autophagy-related protein 9</fullName>
    </recommendedName>
</protein>
<evidence type="ECO:0000256" key="21">
    <source>
        <dbReference type="SAM" id="MobiDB-lite"/>
    </source>
</evidence>
<accession>A0A448YN67</accession>
<dbReference type="EMBL" id="CAACVR010000023">
    <property type="protein sequence ID" value="VEU22327.1"/>
    <property type="molecule type" value="Genomic_DNA"/>
</dbReference>
<evidence type="ECO:0000256" key="9">
    <source>
        <dbReference type="ARBA" id="ARBA00022692"/>
    </source>
</evidence>
<dbReference type="GO" id="GO:0005789">
    <property type="term" value="C:endoplasmic reticulum membrane"/>
    <property type="evidence" value="ECO:0007669"/>
    <property type="project" value="UniProtKB-SubCell"/>
</dbReference>
<sequence length="918" mass="104371">MSDIGYLPKHTFLSRVFGLNSSPSEGPTSDPLLNDDNNDIQLSIPGMNSLHRATSLHSTESDETTEDDDDIEANQTPIPLQSTSKPAARLPRSIHSETSSVNFRSEDDDGSIASSALPYDPQKQAIRDQIRSEFEENNLIDAVPESLLVEAEQSNKPRAKSLRQRLEQSIMEVPGLSNIGERAKQFANKTLPETISSRIIHRRADSELEMGDLSSTGVGRGTGVLGRVPLLSPTERALWIWSNVTNLDRFLQDVYTYYTGNGYQCIILSRVCDLGIIVFVVWLSSFLGNCIDYDTLLSGKASTFQEVRIPQCYAKISWTQKGFYWILLVLLGLRIRNCVKEIRDLRDIKLFYNYLLGITDTELQTISWPTIVKKIMILRDQNTNAVVSGNQNLRNSQIEEYDDDLKSKTRLNAHDIANRLMRKDNYMIAIFNKQVLAKPLKLPLFDTYFLTKTLEWNLKLCIFDYLFDTDGQLKKSVLSEHSRLFMAHNLRRRFQIAGALSIFLTPVLVVYFLLYFFLRFFYEFRSDPGMMNTREFSPYAYWKLREFNELPHIFEKRLKLSVDGANNYLNQFPKERTDIILKFVSFVSGSIVAVLAVFTVFGHENFLNFEITPGRTVLFYMSAFGALFTICKGSISDVNAVFDPEASLRYVAQFTHYLPSSWEGRYHSEEVRVEFCKLFNLKIVLVLKELASLVMLPFLLYVRLPDASERILDFFREFTVHVDGLGYVCSFAMFNFDDAKDKPKTMYVGRSGKWDRDDLKNDYYTANDDKMVKSYMYFLESYGDGTREAVAGGGGLRRNNANLMKSTVLKNAYNDGAAVQRFPQAGYSEKFPAKPDIHYRGTAASTNTASEDGEVFDRMEETTAGLSPDTRNYLKGVSNSILLGKNYTDSIASVNADETDAGGVLGLLNNIYKHQPKQ</sequence>
<evidence type="ECO:0000256" key="10">
    <source>
        <dbReference type="ARBA" id="ARBA00022989"/>
    </source>
</evidence>
<evidence type="ECO:0000256" key="5">
    <source>
        <dbReference type="ARBA" id="ARBA00006185"/>
    </source>
</evidence>
<dbReference type="OrthoDB" id="2020634at2759"/>
<evidence type="ECO:0000256" key="17">
    <source>
        <dbReference type="ARBA" id="ARBA00024615"/>
    </source>
</evidence>
<name>A0A448YN67_BRENA</name>
<evidence type="ECO:0000313" key="22">
    <source>
        <dbReference type="EMBL" id="VEU22327.1"/>
    </source>
</evidence>
<dbReference type="InParanoid" id="A0A448YN67"/>
<organism evidence="22 23">
    <name type="scientific">Brettanomyces naardenensis</name>
    <name type="common">Yeast</name>
    <dbReference type="NCBI Taxonomy" id="13370"/>
    <lineage>
        <taxon>Eukaryota</taxon>
        <taxon>Fungi</taxon>
        <taxon>Dikarya</taxon>
        <taxon>Ascomycota</taxon>
        <taxon>Saccharomycotina</taxon>
        <taxon>Pichiomycetes</taxon>
        <taxon>Pichiales</taxon>
        <taxon>Pichiaceae</taxon>
        <taxon>Brettanomyces</taxon>
    </lineage>
</organism>
<feature type="transmembrane region" description="Helical" evidence="20">
    <location>
        <begin position="579"/>
        <end position="601"/>
    </location>
</feature>
<keyword evidence="12" id="KW-0333">Golgi apparatus</keyword>
<evidence type="ECO:0000256" key="8">
    <source>
        <dbReference type="ARBA" id="ARBA00022553"/>
    </source>
</evidence>
<keyword evidence="10 20" id="KW-1133">Transmembrane helix</keyword>
<dbReference type="GO" id="GO:0034727">
    <property type="term" value="P:piecemeal microautophagy of the nucleus"/>
    <property type="evidence" value="ECO:0007669"/>
    <property type="project" value="TreeGrafter"/>
</dbReference>
<proteinExistence type="inferred from homology"/>
<dbReference type="PANTHER" id="PTHR13038">
    <property type="entry name" value="APG9 AUTOPHAGY 9"/>
    <property type="match status" value="1"/>
</dbReference>
<evidence type="ECO:0000256" key="18">
    <source>
        <dbReference type="ARBA" id="ARBA00024621"/>
    </source>
</evidence>
<evidence type="ECO:0000256" key="19">
    <source>
        <dbReference type="ARBA" id="ARBA00024631"/>
    </source>
</evidence>
<keyword evidence="7 20" id="KW-0813">Transport</keyword>
<evidence type="ECO:0000256" key="14">
    <source>
        <dbReference type="ARBA" id="ARBA00023136"/>
    </source>
</evidence>
<feature type="compositionally biased region" description="Polar residues" evidence="21">
    <location>
        <begin position="73"/>
        <end position="85"/>
    </location>
</feature>
<feature type="region of interest" description="Disordered" evidence="21">
    <location>
        <begin position="21"/>
        <end position="119"/>
    </location>
</feature>
<evidence type="ECO:0000256" key="4">
    <source>
        <dbReference type="ARBA" id="ARBA00004653"/>
    </source>
</evidence>
<comment type="caution">
    <text evidence="20">Lacks conserved residue(s) required for the propagation of feature annotation.</text>
</comment>
<keyword evidence="8" id="KW-0597">Phosphoprotein</keyword>
<comment type="catalytic activity">
    <reaction evidence="17">
        <text>a 1,2-diacyl-sn-glycero-3-phosphoethanolamine(in) = a 1,2-diacyl-sn-glycero-3-phosphoethanolamine(out)</text>
        <dbReference type="Rhea" id="RHEA:38895"/>
        <dbReference type="ChEBI" id="CHEBI:64612"/>
    </reaction>
</comment>
<feature type="transmembrane region" description="Helical" evidence="20">
    <location>
        <begin position="496"/>
        <end position="522"/>
    </location>
</feature>
<feature type="compositionally biased region" description="Acidic residues" evidence="21">
    <location>
        <begin position="61"/>
        <end position="72"/>
    </location>
</feature>
<keyword evidence="9 20" id="KW-0812">Transmembrane</keyword>
<dbReference type="AlphaFoldDB" id="A0A448YN67"/>
<dbReference type="InterPro" id="IPR007241">
    <property type="entry name" value="Autophagy-rel_prot_9"/>
</dbReference>
<dbReference type="GO" id="GO:0061709">
    <property type="term" value="P:reticulophagy"/>
    <property type="evidence" value="ECO:0007669"/>
    <property type="project" value="TreeGrafter"/>
</dbReference>
<gene>
    <name evidence="22" type="ORF">BRENAR_LOCUS3058</name>
</gene>
<evidence type="ECO:0000256" key="16">
    <source>
        <dbReference type="ARBA" id="ARBA00024479"/>
    </source>
</evidence>
<evidence type="ECO:0000256" key="11">
    <source>
        <dbReference type="ARBA" id="ARBA00023006"/>
    </source>
</evidence>
<comment type="subcellular location">
    <subcellularLocation>
        <location evidence="1">Cytoplasmic vesicle membrane</location>
        <topology evidence="1">Multi-pass membrane protein</topology>
    </subcellularLocation>
    <subcellularLocation>
        <location evidence="2">Endoplasmic reticulum membrane</location>
        <topology evidence="2">Multi-pass membrane protein</topology>
    </subcellularLocation>
    <subcellularLocation>
        <location evidence="4">Golgi apparatus membrane</location>
        <topology evidence="4">Multi-pass membrane protein</topology>
    </subcellularLocation>
    <subcellularLocation>
        <location evidence="3 20">Preautophagosomal structure membrane</location>
        <topology evidence="3 20">Multi-pass membrane protein</topology>
    </subcellularLocation>
</comment>
<dbReference type="Proteomes" id="UP000290900">
    <property type="component" value="Unassembled WGS sequence"/>
</dbReference>
<evidence type="ECO:0000256" key="3">
    <source>
        <dbReference type="ARBA" id="ARBA00004511"/>
    </source>
</evidence>
<evidence type="ECO:0000256" key="15">
    <source>
        <dbReference type="ARBA" id="ARBA00023329"/>
    </source>
</evidence>
<dbReference type="GO" id="GO:0034497">
    <property type="term" value="P:protein localization to phagophore assembly site"/>
    <property type="evidence" value="ECO:0007669"/>
    <property type="project" value="TreeGrafter"/>
</dbReference>
<dbReference type="GO" id="GO:0005776">
    <property type="term" value="C:autophagosome"/>
    <property type="evidence" value="ECO:0007669"/>
    <property type="project" value="TreeGrafter"/>
</dbReference>
<evidence type="ECO:0000256" key="13">
    <source>
        <dbReference type="ARBA" id="ARBA00023055"/>
    </source>
</evidence>
<dbReference type="GO" id="GO:0034045">
    <property type="term" value="C:phagophore assembly site membrane"/>
    <property type="evidence" value="ECO:0007669"/>
    <property type="project" value="UniProtKB-SubCell"/>
</dbReference>
<evidence type="ECO:0000256" key="20">
    <source>
        <dbReference type="RuleBase" id="RU364027"/>
    </source>
</evidence>
<comment type="function">
    <text evidence="20">Phospholipid scramblase involved in autophagy. Cycles between the preautophagosomal structure/phagophore assembly site (PAS) and the cytoplasmic vesicle pool and supplies membrane for the growing autophagosome. Lipid scramblase activity plays a key role in preautophagosomal structure/phagophore assembly by distributing the phospholipids that arrive through ATG2 from the cytoplasmic to the luminal leaflet of the bilayer, thereby driving autophagosomal membrane expansion.</text>
</comment>
<comment type="catalytic activity">
    <reaction evidence="16">
        <text>a 1,2-diacyl-sn-glycero-3-phospho-L-serine(in) = a 1,2-diacyl-sn-glycero-3-phospho-L-serine(out)</text>
        <dbReference type="Rhea" id="RHEA:38663"/>
        <dbReference type="ChEBI" id="CHEBI:57262"/>
    </reaction>
</comment>
<comment type="catalytic activity">
    <reaction evidence="18">
        <text>a 1,2-diacyl-sn-glycero-3-phospho-(1D-myo-inositol-3-phosphate)(in) = a 1,2-diacyl-sn-glycero-3-phospho-(1D-myo-inositol-3-phosphate)(out)</text>
        <dbReference type="Rhea" id="RHEA:67920"/>
        <dbReference type="ChEBI" id="CHEBI:58088"/>
    </reaction>
</comment>
<dbReference type="GO" id="GO:0000139">
    <property type="term" value="C:Golgi membrane"/>
    <property type="evidence" value="ECO:0007669"/>
    <property type="project" value="UniProtKB-SubCell"/>
</dbReference>
<evidence type="ECO:0000256" key="1">
    <source>
        <dbReference type="ARBA" id="ARBA00004439"/>
    </source>
</evidence>
<dbReference type="GO" id="GO:0000422">
    <property type="term" value="P:autophagy of mitochondrion"/>
    <property type="evidence" value="ECO:0007669"/>
    <property type="project" value="TreeGrafter"/>
</dbReference>
<dbReference type="GO" id="GO:0030659">
    <property type="term" value="C:cytoplasmic vesicle membrane"/>
    <property type="evidence" value="ECO:0007669"/>
    <property type="project" value="UniProtKB-SubCell"/>
</dbReference>
<dbReference type="GO" id="GO:0006869">
    <property type="term" value="P:lipid transport"/>
    <property type="evidence" value="ECO:0007669"/>
    <property type="project" value="UniProtKB-KW"/>
</dbReference>
<dbReference type="Pfam" id="PF04109">
    <property type="entry name" value="ATG9"/>
    <property type="match status" value="1"/>
</dbReference>
<dbReference type="FunCoup" id="A0A448YN67">
    <property type="interactions" value="240"/>
</dbReference>
<reference evidence="22 23" key="1">
    <citation type="submission" date="2018-12" db="EMBL/GenBank/DDBJ databases">
        <authorList>
            <person name="Tiukova I."/>
            <person name="Dainat J."/>
        </authorList>
    </citation>
    <scope>NUCLEOTIDE SEQUENCE [LARGE SCALE GENOMIC DNA]</scope>
</reference>
<comment type="catalytic activity">
    <reaction evidence="19">
        <text>a 1,2-diacyl-sn-glycero-3-phosphocholine(in) = a 1,2-diacyl-sn-glycero-3-phosphocholine(out)</text>
        <dbReference type="Rhea" id="RHEA:38571"/>
        <dbReference type="ChEBI" id="CHEBI:57643"/>
    </reaction>
</comment>
<dbReference type="PANTHER" id="PTHR13038:SF10">
    <property type="entry name" value="AUTOPHAGY-RELATED PROTEIN 9"/>
    <property type="match status" value="1"/>
</dbReference>
<evidence type="ECO:0000313" key="23">
    <source>
        <dbReference type="Proteomes" id="UP000290900"/>
    </source>
</evidence>
<dbReference type="STRING" id="13370.A0A448YN67"/>
<evidence type="ECO:0000256" key="6">
    <source>
        <dbReference type="ARBA" id="ARBA00018074"/>
    </source>
</evidence>
<keyword evidence="15" id="KW-0968">Cytoplasmic vesicle</keyword>
<comment type="similarity">
    <text evidence="5 20">Belongs to the ATG9 family.</text>
</comment>
<evidence type="ECO:0000256" key="2">
    <source>
        <dbReference type="ARBA" id="ARBA00004477"/>
    </source>
</evidence>
<keyword evidence="11 20" id="KW-0072">Autophagy</keyword>
<keyword evidence="13 20" id="KW-0445">Lipid transport</keyword>
<evidence type="ECO:0000256" key="12">
    <source>
        <dbReference type="ARBA" id="ARBA00023034"/>
    </source>
</evidence>
<keyword evidence="14 20" id="KW-0472">Membrane</keyword>
<evidence type="ECO:0000256" key="7">
    <source>
        <dbReference type="ARBA" id="ARBA00022448"/>
    </source>
</evidence>